<proteinExistence type="predicted"/>
<comment type="caution">
    <text evidence="1">The sequence shown here is derived from an EMBL/GenBank/DDBJ whole genome shotgun (WGS) entry which is preliminary data.</text>
</comment>
<sequence>MDDLFTVVFAIRPYCDGDCNDQTVADSWVSTKAINKATRSVDFTMGGMLPGANYKLETSIISPVSFQTSAATAKPSKMLLVINEEWKNTLLVQSNLNQYIADAEKTNPLILVEKYYVSTNSTSKIGLYNYIQEQYKSDNLSYLFFIGDNASTTTSRTLLDEQGNVMLTAGSYSFTHYTLPLYQHYTYDPSTYYLQNVKYQNTCYRPDQEIREAVFQQRNSLISMGMIIPDPALSFDGQINYLGDYFAKLHKFKNKEITFEKKVLLTDGFVSEQHAVAKAQANGRWVSADVLSFGRTKDTDYSGEDPVWKTDFLDKLSSRSYELFSLNLHGSPTYHSFGIYSSDILYNLPKANIQLINLLSCNVGHYKYNTI</sequence>
<evidence type="ECO:0008006" key="3">
    <source>
        <dbReference type="Google" id="ProtNLM"/>
    </source>
</evidence>
<keyword evidence="2" id="KW-1185">Reference proteome</keyword>
<dbReference type="Proteomes" id="UP000634134">
    <property type="component" value="Unassembled WGS sequence"/>
</dbReference>
<evidence type="ECO:0000313" key="2">
    <source>
        <dbReference type="Proteomes" id="UP000634134"/>
    </source>
</evidence>
<protein>
    <recommendedName>
        <fullName evidence="3">Gingipain domain-containing protein</fullName>
    </recommendedName>
</protein>
<dbReference type="RefSeq" id="WP_194121864.1">
    <property type="nucleotide sequence ID" value="NZ_JACYGY010000001.1"/>
</dbReference>
<reference evidence="2" key="1">
    <citation type="submission" date="2023-07" db="EMBL/GenBank/DDBJ databases">
        <title>Dyadobacter sp. nov 'subterranea' isolated from contaminted grondwater.</title>
        <authorList>
            <person name="Szabo I."/>
            <person name="Al-Omari J."/>
            <person name="Szerdahelyi S.G."/>
            <person name="Rado J."/>
        </authorList>
    </citation>
    <scope>NUCLEOTIDE SEQUENCE [LARGE SCALE GENOMIC DNA]</scope>
    <source>
        <strain evidence="2">UP-52</strain>
    </source>
</reference>
<evidence type="ECO:0000313" key="1">
    <source>
        <dbReference type="EMBL" id="MBE9463751.1"/>
    </source>
</evidence>
<organism evidence="1 2">
    <name type="scientific">Dyadobacter subterraneus</name>
    <dbReference type="NCBI Taxonomy" id="2773304"/>
    <lineage>
        <taxon>Bacteria</taxon>
        <taxon>Pseudomonadati</taxon>
        <taxon>Bacteroidota</taxon>
        <taxon>Cytophagia</taxon>
        <taxon>Cytophagales</taxon>
        <taxon>Spirosomataceae</taxon>
        <taxon>Dyadobacter</taxon>
    </lineage>
</organism>
<accession>A0ABR9WE32</accession>
<name>A0ABR9WE32_9BACT</name>
<dbReference type="EMBL" id="JACYGY010000001">
    <property type="protein sequence ID" value="MBE9463751.1"/>
    <property type="molecule type" value="Genomic_DNA"/>
</dbReference>
<gene>
    <name evidence="1" type="ORF">IEE83_17860</name>
</gene>